<keyword evidence="8" id="KW-0732">Signal</keyword>
<keyword evidence="6" id="KW-0808">Transferase</keyword>
<keyword evidence="15" id="KW-0675">Receptor</keyword>
<evidence type="ECO:0000256" key="7">
    <source>
        <dbReference type="ARBA" id="ARBA00022692"/>
    </source>
</evidence>
<name>A0AAV5IJ48_9ROSI</name>
<dbReference type="SUPFAM" id="SSF52058">
    <property type="entry name" value="L domain-like"/>
    <property type="match status" value="1"/>
</dbReference>
<reference evidence="22 23" key="1">
    <citation type="journal article" date="2021" name="Commun. Biol.">
        <title>The genome of Shorea leprosula (Dipterocarpaceae) highlights the ecological relevance of drought in aseasonal tropical rainforests.</title>
        <authorList>
            <person name="Ng K.K.S."/>
            <person name="Kobayashi M.J."/>
            <person name="Fawcett J.A."/>
            <person name="Hatakeyama M."/>
            <person name="Paape T."/>
            <person name="Ng C.H."/>
            <person name="Ang C.C."/>
            <person name="Tnah L.H."/>
            <person name="Lee C.T."/>
            <person name="Nishiyama T."/>
            <person name="Sese J."/>
            <person name="O'Brien M.J."/>
            <person name="Copetti D."/>
            <person name="Mohd Noor M.I."/>
            <person name="Ong R.C."/>
            <person name="Putra M."/>
            <person name="Sireger I.Z."/>
            <person name="Indrioko S."/>
            <person name="Kosugi Y."/>
            <person name="Izuno A."/>
            <person name="Isagi Y."/>
            <person name="Lee S.L."/>
            <person name="Shimizu K.K."/>
        </authorList>
    </citation>
    <scope>NUCLEOTIDE SEQUENCE [LARGE SCALE GENOMIC DNA]</scope>
    <source>
        <strain evidence="22">214</strain>
    </source>
</reference>
<comment type="catalytic activity">
    <reaction evidence="17">
        <text>L-threonyl-[protein] + ATP = O-phospho-L-threonyl-[protein] + ADP + H(+)</text>
        <dbReference type="Rhea" id="RHEA:46608"/>
        <dbReference type="Rhea" id="RHEA-COMP:11060"/>
        <dbReference type="Rhea" id="RHEA-COMP:11605"/>
        <dbReference type="ChEBI" id="CHEBI:15378"/>
        <dbReference type="ChEBI" id="CHEBI:30013"/>
        <dbReference type="ChEBI" id="CHEBI:30616"/>
        <dbReference type="ChEBI" id="CHEBI:61977"/>
        <dbReference type="ChEBI" id="CHEBI:456216"/>
        <dbReference type="EC" id="2.7.11.1"/>
    </reaction>
</comment>
<dbReference type="Pfam" id="PF00560">
    <property type="entry name" value="LRR_1"/>
    <property type="match status" value="1"/>
</dbReference>
<dbReference type="GO" id="GO:0004674">
    <property type="term" value="F:protein serine/threonine kinase activity"/>
    <property type="evidence" value="ECO:0007669"/>
    <property type="project" value="UniProtKB-EC"/>
</dbReference>
<dbReference type="FunFam" id="3.30.200.20:FF:000307">
    <property type="entry name" value="pollen receptor-like kinase 1"/>
    <property type="match status" value="1"/>
</dbReference>
<dbReference type="Gene3D" id="3.30.200.20">
    <property type="entry name" value="Phosphorylase Kinase, domain 1"/>
    <property type="match status" value="1"/>
</dbReference>
<dbReference type="PANTHER" id="PTHR48007:SF64">
    <property type="entry name" value="POLLEN RECEPTOR-LIKE KINASE 1"/>
    <property type="match status" value="1"/>
</dbReference>
<evidence type="ECO:0000256" key="5">
    <source>
        <dbReference type="ARBA" id="ARBA00022614"/>
    </source>
</evidence>
<evidence type="ECO:0000259" key="21">
    <source>
        <dbReference type="PROSITE" id="PS50011"/>
    </source>
</evidence>
<evidence type="ECO:0000256" key="4">
    <source>
        <dbReference type="ARBA" id="ARBA00022553"/>
    </source>
</evidence>
<evidence type="ECO:0000256" key="10">
    <source>
        <dbReference type="ARBA" id="ARBA00022741"/>
    </source>
</evidence>
<dbReference type="FunFam" id="1.10.510.10:FF:000480">
    <property type="entry name" value="Pollen receptor-like kinase 1"/>
    <property type="match status" value="1"/>
</dbReference>
<gene>
    <name evidence="22" type="ORF">SLEP1_g13078</name>
</gene>
<feature type="transmembrane region" description="Helical" evidence="20">
    <location>
        <begin position="330"/>
        <end position="353"/>
    </location>
</feature>
<dbReference type="InterPro" id="IPR011009">
    <property type="entry name" value="Kinase-like_dom_sf"/>
</dbReference>
<comment type="subcellular location">
    <subcellularLocation>
        <location evidence="1">Membrane</location>
        <topology evidence="1">Single-pass membrane protein</topology>
    </subcellularLocation>
</comment>
<dbReference type="SUPFAM" id="SSF56112">
    <property type="entry name" value="Protein kinase-like (PK-like)"/>
    <property type="match status" value="1"/>
</dbReference>
<dbReference type="AlphaFoldDB" id="A0AAV5IJ48"/>
<dbReference type="GO" id="GO:0005524">
    <property type="term" value="F:ATP binding"/>
    <property type="evidence" value="ECO:0007669"/>
    <property type="project" value="UniProtKB-KW"/>
</dbReference>
<evidence type="ECO:0000256" key="2">
    <source>
        <dbReference type="ARBA" id="ARBA00008684"/>
    </source>
</evidence>
<keyword evidence="7 20" id="KW-0812">Transmembrane</keyword>
<keyword evidence="13 20" id="KW-1133">Transmembrane helix</keyword>
<evidence type="ECO:0000256" key="16">
    <source>
        <dbReference type="ARBA" id="ARBA00023180"/>
    </source>
</evidence>
<keyword evidence="12" id="KW-0067">ATP-binding</keyword>
<accession>A0AAV5IJ48</accession>
<comment type="similarity">
    <text evidence="2">Belongs to the protein kinase superfamily. Ser/Thr protein kinase family.</text>
</comment>
<feature type="region of interest" description="Disordered" evidence="19">
    <location>
        <begin position="285"/>
        <end position="324"/>
    </location>
</feature>
<dbReference type="FunFam" id="3.80.10.10:FF:000400">
    <property type="entry name" value="Nuclear pore complex protein NUP107"/>
    <property type="match status" value="1"/>
</dbReference>
<keyword evidence="5" id="KW-0433">Leucine-rich repeat</keyword>
<dbReference type="PANTHER" id="PTHR48007">
    <property type="entry name" value="LEUCINE-RICH REPEAT RECEPTOR-LIKE PROTEIN KINASE PXC1"/>
    <property type="match status" value="1"/>
</dbReference>
<feature type="domain" description="Protein kinase" evidence="21">
    <location>
        <begin position="412"/>
        <end position="696"/>
    </location>
</feature>
<sequence>MPILSTFFSLPLPHSLPCHRNSTSITSFLFQHQFQFAATFVKGAHSGPLVRVPPCNAMASSLPLPTLPTLLILFLLPLSSSAASEAETLLTFKSSISNNTALSSWDIKNPLCKGNSANWVGVECFQNSVWGLILEGKGFTGTLDISALANLPYLRIISLMDNGFTGPIPEIKKIPALKAVYLSRNHLSGDIPGDAFTGLLGLKKLHMSQNQFSGGIPVSLASLPKLLDVRLDGNHFEGQIPEFKQQDLAVLNVSNNALSGPIPAGLSRMSTAMFQGNKGLCGQPFKPCTSTTPETSSTTPNASSTSLNPSSTSPNGTSSTTKTTSKPSTLIILSIVILSVMASLAILVILLALPRKKRQPDSVEAPPSNVQNISGINEDRSSHNSSSGKKAEVKVSFVREDREKFDLRDLLKASAEILGSGCFGGSYKAVLTSVGQVIVVKRFKQMNNVGKEEFQEHMRRIGRLSHPNLIPLVAYYYRKEEKLLVTDYVQNGSLAVHLHDHQSLGKPGLDWPTRLKIVKGVAKGLAYLYKELPSLMAPHGHLKSSNVLLNESSEPLLTDYGLMPVINQESAQQQMAAYKSPEYIQKGRLTKKADIWSFGILILEILTGKVPTIFLKNSIGNEEDLAAWVSSMVAEGHTAEVFDKEMGAAKNNEGEMVKLLKIGLNCCEDAEKRLELQEVVEKIEELKETDPDDDFFSSISDVDKKSSRGLSDDFKFS</sequence>
<evidence type="ECO:0000256" key="19">
    <source>
        <dbReference type="SAM" id="MobiDB-lite"/>
    </source>
</evidence>
<keyword evidence="11" id="KW-0418">Kinase</keyword>
<evidence type="ECO:0000256" key="8">
    <source>
        <dbReference type="ARBA" id="ARBA00022729"/>
    </source>
</evidence>
<evidence type="ECO:0000256" key="17">
    <source>
        <dbReference type="ARBA" id="ARBA00047899"/>
    </source>
</evidence>
<keyword evidence="10" id="KW-0547">Nucleotide-binding</keyword>
<dbReference type="Pfam" id="PF07714">
    <property type="entry name" value="PK_Tyr_Ser-Thr"/>
    <property type="match status" value="1"/>
</dbReference>
<protein>
    <recommendedName>
        <fullName evidence="3">non-specific serine/threonine protein kinase</fullName>
        <ecNumber evidence="3">2.7.11.1</ecNumber>
    </recommendedName>
</protein>
<dbReference type="InterPro" id="IPR032675">
    <property type="entry name" value="LRR_dom_sf"/>
</dbReference>
<dbReference type="Proteomes" id="UP001054252">
    <property type="component" value="Unassembled WGS sequence"/>
</dbReference>
<evidence type="ECO:0000256" key="1">
    <source>
        <dbReference type="ARBA" id="ARBA00004167"/>
    </source>
</evidence>
<evidence type="ECO:0000256" key="6">
    <source>
        <dbReference type="ARBA" id="ARBA00022679"/>
    </source>
</evidence>
<comment type="caution">
    <text evidence="22">The sequence shown here is derived from an EMBL/GenBank/DDBJ whole genome shotgun (WGS) entry which is preliminary data.</text>
</comment>
<comment type="catalytic activity">
    <reaction evidence="18">
        <text>L-seryl-[protein] + ATP = O-phospho-L-seryl-[protein] + ADP + H(+)</text>
        <dbReference type="Rhea" id="RHEA:17989"/>
        <dbReference type="Rhea" id="RHEA-COMP:9863"/>
        <dbReference type="Rhea" id="RHEA-COMP:11604"/>
        <dbReference type="ChEBI" id="CHEBI:15378"/>
        <dbReference type="ChEBI" id="CHEBI:29999"/>
        <dbReference type="ChEBI" id="CHEBI:30616"/>
        <dbReference type="ChEBI" id="CHEBI:83421"/>
        <dbReference type="ChEBI" id="CHEBI:456216"/>
        <dbReference type="EC" id="2.7.11.1"/>
    </reaction>
</comment>
<dbReference type="Gene3D" id="1.10.510.10">
    <property type="entry name" value="Transferase(Phosphotransferase) domain 1"/>
    <property type="match status" value="1"/>
</dbReference>
<evidence type="ECO:0000313" key="23">
    <source>
        <dbReference type="Proteomes" id="UP001054252"/>
    </source>
</evidence>
<dbReference type="Pfam" id="PF13855">
    <property type="entry name" value="LRR_8"/>
    <property type="match status" value="1"/>
</dbReference>
<evidence type="ECO:0000256" key="9">
    <source>
        <dbReference type="ARBA" id="ARBA00022737"/>
    </source>
</evidence>
<dbReference type="Pfam" id="PF08263">
    <property type="entry name" value="LRRNT_2"/>
    <property type="match status" value="1"/>
</dbReference>
<feature type="region of interest" description="Disordered" evidence="19">
    <location>
        <begin position="358"/>
        <end position="391"/>
    </location>
</feature>
<dbReference type="EC" id="2.7.11.1" evidence="3"/>
<keyword evidence="23" id="KW-1185">Reference proteome</keyword>
<organism evidence="22 23">
    <name type="scientific">Rubroshorea leprosula</name>
    <dbReference type="NCBI Taxonomy" id="152421"/>
    <lineage>
        <taxon>Eukaryota</taxon>
        <taxon>Viridiplantae</taxon>
        <taxon>Streptophyta</taxon>
        <taxon>Embryophyta</taxon>
        <taxon>Tracheophyta</taxon>
        <taxon>Spermatophyta</taxon>
        <taxon>Magnoliopsida</taxon>
        <taxon>eudicotyledons</taxon>
        <taxon>Gunneridae</taxon>
        <taxon>Pentapetalae</taxon>
        <taxon>rosids</taxon>
        <taxon>malvids</taxon>
        <taxon>Malvales</taxon>
        <taxon>Dipterocarpaceae</taxon>
        <taxon>Rubroshorea</taxon>
    </lineage>
</organism>
<feature type="compositionally biased region" description="Low complexity" evidence="19">
    <location>
        <begin position="286"/>
        <end position="324"/>
    </location>
</feature>
<dbReference type="InterPro" id="IPR046959">
    <property type="entry name" value="PRK1-6/SRF4-like"/>
</dbReference>
<evidence type="ECO:0000256" key="14">
    <source>
        <dbReference type="ARBA" id="ARBA00023136"/>
    </source>
</evidence>
<evidence type="ECO:0000256" key="3">
    <source>
        <dbReference type="ARBA" id="ARBA00012513"/>
    </source>
</evidence>
<dbReference type="Gene3D" id="3.80.10.10">
    <property type="entry name" value="Ribonuclease Inhibitor"/>
    <property type="match status" value="2"/>
</dbReference>
<dbReference type="InterPro" id="IPR001611">
    <property type="entry name" value="Leu-rich_rpt"/>
</dbReference>
<keyword evidence="16" id="KW-0325">Glycoprotein</keyword>
<evidence type="ECO:0000256" key="15">
    <source>
        <dbReference type="ARBA" id="ARBA00023170"/>
    </source>
</evidence>
<keyword evidence="14 20" id="KW-0472">Membrane</keyword>
<evidence type="ECO:0000256" key="13">
    <source>
        <dbReference type="ARBA" id="ARBA00022989"/>
    </source>
</evidence>
<proteinExistence type="inferred from homology"/>
<dbReference type="InterPro" id="IPR000719">
    <property type="entry name" value="Prot_kinase_dom"/>
</dbReference>
<evidence type="ECO:0000256" key="12">
    <source>
        <dbReference type="ARBA" id="ARBA00022840"/>
    </source>
</evidence>
<dbReference type="PROSITE" id="PS50011">
    <property type="entry name" value="PROTEIN_KINASE_DOM"/>
    <property type="match status" value="1"/>
</dbReference>
<evidence type="ECO:0000256" key="20">
    <source>
        <dbReference type="SAM" id="Phobius"/>
    </source>
</evidence>
<keyword evidence="4" id="KW-0597">Phosphoprotein</keyword>
<dbReference type="InterPro" id="IPR013210">
    <property type="entry name" value="LRR_N_plant-typ"/>
</dbReference>
<evidence type="ECO:0000256" key="18">
    <source>
        <dbReference type="ARBA" id="ARBA00048679"/>
    </source>
</evidence>
<dbReference type="GO" id="GO:0016020">
    <property type="term" value="C:membrane"/>
    <property type="evidence" value="ECO:0007669"/>
    <property type="project" value="UniProtKB-SubCell"/>
</dbReference>
<evidence type="ECO:0000313" key="22">
    <source>
        <dbReference type="EMBL" id="GKV00385.1"/>
    </source>
</evidence>
<evidence type="ECO:0000256" key="11">
    <source>
        <dbReference type="ARBA" id="ARBA00022777"/>
    </source>
</evidence>
<keyword evidence="9" id="KW-0677">Repeat</keyword>
<dbReference type="EMBL" id="BPVZ01000015">
    <property type="protein sequence ID" value="GKV00385.1"/>
    <property type="molecule type" value="Genomic_DNA"/>
</dbReference>
<dbReference type="InterPro" id="IPR001245">
    <property type="entry name" value="Ser-Thr/Tyr_kinase_cat_dom"/>
</dbReference>